<comment type="caution">
    <text evidence="2">The sequence shown here is derived from an EMBL/GenBank/DDBJ whole genome shotgun (WGS) entry which is preliminary data.</text>
</comment>
<organism evidence="2 3">
    <name type="scientific">Pseudomonas saxonica</name>
    <dbReference type="NCBI Taxonomy" id="2600598"/>
    <lineage>
        <taxon>Bacteria</taxon>
        <taxon>Pseudomonadati</taxon>
        <taxon>Pseudomonadota</taxon>
        <taxon>Gammaproteobacteria</taxon>
        <taxon>Pseudomonadales</taxon>
        <taxon>Pseudomonadaceae</taxon>
        <taxon>Pseudomonas</taxon>
    </lineage>
</organism>
<sequence>MKELKQHHAALTAESIALENSLPQLEAAWKNAPSNFNQYGNEIGTPESRAAMEQLSDAECRIRSIASEISGIERKLEYAERLSLVRKTRVSSTKIMAESVSTVEALERTQARLRERFQSIEAESERSLEQAQQAERVAASLYARSLAESDDKGAATANSEIQKAAQQLAVTDEQVRQQELILTAIQSELDTIATQITAAQQQGVEARTAVLNAIGLEQGEEWNAAVKQLAAIGARILAVSYLKGGMGHDLSRLDVPRFGPGALSLNRSALAAVAHDISLADLLAA</sequence>
<feature type="coiled-coil region" evidence="1">
    <location>
        <begin position="96"/>
        <end position="174"/>
    </location>
</feature>
<protein>
    <recommendedName>
        <fullName evidence="4">Chromosome segregation protein SMC</fullName>
    </recommendedName>
</protein>
<dbReference type="OrthoDB" id="6831467at2"/>
<gene>
    <name evidence="2" type="ORF">FJD37_03605</name>
</gene>
<evidence type="ECO:0000256" key="1">
    <source>
        <dbReference type="SAM" id="Coils"/>
    </source>
</evidence>
<evidence type="ECO:0000313" key="3">
    <source>
        <dbReference type="Proteomes" id="UP000317901"/>
    </source>
</evidence>
<dbReference type="RefSeq" id="WP_146425056.1">
    <property type="nucleotide sequence ID" value="NZ_VFIP01000004.1"/>
</dbReference>
<evidence type="ECO:0000313" key="2">
    <source>
        <dbReference type="EMBL" id="TWS00055.1"/>
    </source>
</evidence>
<proteinExistence type="predicted"/>
<accession>A0A5C5Q347</accession>
<dbReference type="AlphaFoldDB" id="A0A5C5Q347"/>
<name>A0A5C5Q347_9PSED</name>
<evidence type="ECO:0008006" key="4">
    <source>
        <dbReference type="Google" id="ProtNLM"/>
    </source>
</evidence>
<dbReference type="Proteomes" id="UP000317901">
    <property type="component" value="Unassembled WGS sequence"/>
</dbReference>
<dbReference type="EMBL" id="VFIP01000004">
    <property type="protein sequence ID" value="TWS00055.1"/>
    <property type="molecule type" value="Genomic_DNA"/>
</dbReference>
<reference evidence="2 3" key="1">
    <citation type="submission" date="2019-06" db="EMBL/GenBank/DDBJ databases">
        <title>Pseudomonas bimorpha sp. nov. isolated from bovine raw milk and skim milk concentrate.</title>
        <authorList>
            <person name="Hofmann K."/>
            <person name="Huptas C."/>
            <person name="Doll E."/>
            <person name="Scherer S."/>
            <person name="Wenning M."/>
        </authorList>
    </citation>
    <scope>NUCLEOTIDE SEQUENCE [LARGE SCALE GENOMIC DNA]</scope>
    <source>
        <strain evidence="2 3">DSM 108990</strain>
    </source>
</reference>
<keyword evidence="1" id="KW-0175">Coiled coil</keyword>